<reference evidence="2" key="3">
    <citation type="submission" date="2023-01" db="EMBL/GenBank/DDBJ databases">
        <authorList>
            <person name="Sun Q."/>
            <person name="Evtushenko L."/>
        </authorList>
    </citation>
    <scope>NUCLEOTIDE SEQUENCE</scope>
    <source>
        <strain evidence="2">VKM B-1606</strain>
    </source>
</reference>
<keyword evidence="4" id="KW-1185">Reference proteome</keyword>
<dbReference type="CDD" id="cd24082">
    <property type="entry name" value="ASKHA_NBD_GspK-like"/>
    <property type="match status" value="1"/>
</dbReference>
<comment type="caution">
    <text evidence="2">The sequence shown here is derived from an EMBL/GenBank/DDBJ whole genome shotgun (WGS) entry which is preliminary data.</text>
</comment>
<evidence type="ECO:0000259" key="1">
    <source>
        <dbReference type="Pfam" id="PF01869"/>
    </source>
</evidence>
<dbReference type="Gene3D" id="3.30.420.40">
    <property type="match status" value="2"/>
</dbReference>
<dbReference type="InterPro" id="IPR002731">
    <property type="entry name" value="ATPase_BadF"/>
</dbReference>
<dbReference type="RefSeq" id="WP_204952045.1">
    <property type="nucleotide sequence ID" value="NZ_BSFF01000009.1"/>
</dbReference>
<dbReference type="AlphaFoldDB" id="A0A9W6IVX3"/>
<dbReference type="PANTHER" id="PTHR43190">
    <property type="entry name" value="N-ACETYL-D-GLUCOSAMINE KINASE"/>
    <property type="match status" value="1"/>
</dbReference>
<evidence type="ECO:0000313" key="4">
    <source>
        <dbReference type="Proteomes" id="UP000758856"/>
    </source>
</evidence>
<dbReference type="SUPFAM" id="SSF53067">
    <property type="entry name" value="Actin-like ATPase domain"/>
    <property type="match status" value="2"/>
</dbReference>
<feature type="domain" description="ATPase BadF/BadG/BcrA/BcrD type" evidence="1">
    <location>
        <begin position="11"/>
        <end position="258"/>
    </location>
</feature>
<reference evidence="2" key="1">
    <citation type="journal article" date="2014" name="Int. J. Syst. Evol. Microbiol.">
        <title>Complete genome sequence of Corynebacterium casei LMG S-19264T (=DSM 44701T), isolated from a smear-ripened cheese.</title>
        <authorList>
            <consortium name="US DOE Joint Genome Institute (JGI-PGF)"/>
            <person name="Walter F."/>
            <person name="Albersmeier A."/>
            <person name="Kalinowski J."/>
            <person name="Ruckert C."/>
        </authorList>
    </citation>
    <scope>NUCLEOTIDE SEQUENCE</scope>
    <source>
        <strain evidence="2">VKM B-1606</strain>
    </source>
</reference>
<dbReference type="GO" id="GO:0047931">
    <property type="term" value="F:glucosamine kinase activity"/>
    <property type="evidence" value="ECO:0007669"/>
    <property type="project" value="UniProtKB-EC"/>
</dbReference>
<proteinExistence type="predicted"/>
<evidence type="ECO:0000313" key="3">
    <source>
        <dbReference type="EMBL" id="MBM7853613.1"/>
    </source>
</evidence>
<protein>
    <submittedName>
        <fullName evidence="2 3">Glucosamine kinase</fullName>
        <ecNumber evidence="3">2.7.1.8</ecNumber>
    </submittedName>
</protein>
<dbReference type="EC" id="2.7.1.8" evidence="3"/>
<evidence type="ECO:0000313" key="5">
    <source>
        <dbReference type="Proteomes" id="UP001143400"/>
    </source>
</evidence>
<dbReference type="InterPro" id="IPR052519">
    <property type="entry name" value="Euk-type_GlcNAc_Kinase"/>
</dbReference>
<sequence>MSGFEGGPLFLGVDGGGTRCRARVRDAAGLLVGEGLSGPANVRRGARAAIDAAVAAAEAALAAGGLGRDALGRLHAGLGLAGVSQTQALAAVLAEPHPFASRTIATDFATACLGAHGGGDGGLVIVGTGSAAYARVDGREHRFGGWGFEIGDEGGGAPLGREVLRHALRAADGLEPRGPLADAVLAAVGGSQDAAVEWVSAATPADFGALAPLAVAHAATDPAAAALLDEAAAHVAKLILRLAACGAERVTLVGGLAAVHAPRLPDAAAALLVAPLGDAAEGAIALARDAARAPA</sequence>
<name>A0A9W6IVX3_9HYPH</name>
<organism evidence="2 5">
    <name type="scientific">Methylopila capsulata</name>
    <dbReference type="NCBI Taxonomy" id="61654"/>
    <lineage>
        <taxon>Bacteria</taxon>
        <taxon>Pseudomonadati</taxon>
        <taxon>Pseudomonadota</taxon>
        <taxon>Alphaproteobacteria</taxon>
        <taxon>Hyphomicrobiales</taxon>
        <taxon>Methylopilaceae</taxon>
        <taxon>Methylopila</taxon>
    </lineage>
</organism>
<evidence type="ECO:0000313" key="2">
    <source>
        <dbReference type="EMBL" id="GLK57173.1"/>
    </source>
</evidence>
<dbReference type="EMBL" id="BSFF01000009">
    <property type="protein sequence ID" value="GLK57173.1"/>
    <property type="molecule type" value="Genomic_DNA"/>
</dbReference>
<keyword evidence="2" id="KW-0418">Kinase</keyword>
<gene>
    <name evidence="2" type="ORF">GCM10008170_31930</name>
    <name evidence="3" type="ORF">JOD31_003874</name>
</gene>
<dbReference type="Proteomes" id="UP001143400">
    <property type="component" value="Unassembled WGS sequence"/>
</dbReference>
<dbReference type="InterPro" id="IPR043129">
    <property type="entry name" value="ATPase_NBD"/>
</dbReference>
<dbReference type="Proteomes" id="UP000758856">
    <property type="component" value="Unassembled WGS sequence"/>
</dbReference>
<reference evidence="3 4" key="2">
    <citation type="submission" date="2021-01" db="EMBL/GenBank/DDBJ databases">
        <title>Genomic Encyclopedia of Type Strains, Phase IV (KMG-IV): sequencing the most valuable type-strain genomes for metagenomic binning, comparative biology and taxonomic classification.</title>
        <authorList>
            <person name="Goeker M."/>
        </authorList>
    </citation>
    <scope>NUCLEOTIDE SEQUENCE [LARGE SCALE GENOMIC DNA]</scope>
    <source>
        <strain evidence="3 4">DSM 6130</strain>
    </source>
</reference>
<accession>A0A9W6IVX3</accession>
<keyword evidence="3" id="KW-0808">Transferase</keyword>
<dbReference type="Pfam" id="PF01869">
    <property type="entry name" value="BcrAD_BadFG"/>
    <property type="match status" value="1"/>
</dbReference>
<dbReference type="EMBL" id="JAFBCY010000005">
    <property type="protein sequence ID" value="MBM7853613.1"/>
    <property type="molecule type" value="Genomic_DNA"/>
</dbReference>
<dbReference type="PANTHER" id="PTHR43190:SF3">
    <property type="entry name" value="N-ACETYL-D-GLUCOSAMINE KINASE"/>
    <property type="match status" value="1"/>
</dbReference>